<evidence type="ECO:0000313" key="2">
    <source>
        <dbReference type="Proteomes" id="UP000712080"/>
    </source>
</evidence>
<dbReference type="InterPro" id="IPR026341">
    <property type="entry name" value="T9SS_type_B"/>
</dbReference>
<feature type="non-terminal residue" evidence="1">
    <location>
        <position position="1"/>
    </location>
</feature>
<dbReference type="Proteomes" id="UP000712080">
    <property type="component" value="Unassembled WGS sequence"/>
</dbReference>
<accession>A0A972JGW4</accession>
<protein>
    <submittedName>
        <fullName evidence="1">Gliding motility-associated C-terminal domain-containing protein</fullName>
    </submittedName>
</protein>
<organism evidence="1 2">
    <name type="scientific">Flavobacterium silvaticum</name>
    <dbReference type="NCBI Taxonomy" id="1852020"/>
    <lineage>
        <taxon>Bacteria</taxon>
        <taxon>Pseudomonadati</taxon>
        <taxon>Bacteroidota</taxon>
        <taxon>Flavobacteriia</taxon>
        <taxon>Flavobacteriales</taxon>
        <taxon>Flavobacteriaceae</taxon>
        <taxon>Flavobacterium</taxon>
    </lineage>
</organism>
<name>A0A972JGW4_9FLAO</name>
<sequence length="324" mass="34677">FTVTVTPAPVLDAVGDLSDCESITLPSLSVGSYYTDAEHTQLLTDTTFTEAGVTTVYVYAQTNGDPDCSSSAFFTVTVGAPPAVPTLGDVEACGSYTLDLGALEGFPGAGYYSQEGGQLPITGPITQTQVVYVYAGDATNPNCFSQSQFTVTITPAPGVSVVGECQGANFVLTAFDSDGVAFPSGTEYEWVDSDGNFVDNTASITVTQEGTYTVTVSIPNGEGRCFSDGEPYLVTSTSCTIQKGISANNDGINDYFDLVGQNVGKLEIYNRYGIKVYEMNDYSNQWYGQSDKGEELPDGTYYYVIMYKTDTATKTGWIYINRKN</sequence>
<dbReference type="EMBL" id="JAAMPU010000080">
    <property type="protein sequence ID" value="NMH26488.1"/>
    <property type="molecule type" value="Genomic_DNA"/>
</dbReference>
<proteinExistence type="predicted"/>
<evidence type="ECO:0000313" key="1">
    <source>
        <dbReference type="EMBL" id="NMH26488.1"/>
    </source>
</evidence>
<reference evidence="1" key="1">
    <citation type="submission" date="2020-02" db="EMBL/GenBank/DDBJ databases">
        <title>Flavobacterium sp. genome.</title>
        <authorList>
            <person name="Jung H.S."/>
            <person name="Baek J.H."/>
            <person name="Jeon C.O."/>
        </authorList>
    </citation>
    <scope>NUCLEOTIDE SEQUENCE</scope>
    <source>
        <strain evidence="1">SE-s28</strain>
    </source>
</reference>
<dbReference type="RefSeq" id="WP_169525356.1">
    <property type="nucleotide sequence ID" value="NZ_JAAMPU010000080.1"/>
</dbReference>
<dbReference type="AlphaFoldDB" id="A0A972JGW4"/>
<gene>
    <name evidence="1" type="ORF">G6047_00455</name>
</gene>
<comment type="caution">
    <text evidence="1">The sequence shown here is derived from an EMBL/GenBank/DDBJ whole genome shotgun (WGS) entry which is preliminary data.</text>
</comment>
<dbReference type="Pfam" id="PF13585">
    <property type="entry name" value="CHU_C"/>
    <property type="match status" value="1"/>
</dbReference>
<dbReference type="NCBIfam" id="TIGR04131">
    <property type="entry name" value="Bac_Flav_CTERM"/>
    <property type="match status" value="1"/>
</dbReference>
<keyword evidence="2" id="KW-1185">Reference proteome</keyword>